<keyword evidence="7" id="KW-0413">Isomerase</keyword>
<reference evidence="10 11" key="1">
    <citation type="submission" date="2016-01" db="EMBL/GenBank/DDBJ databases">
        <title>The new phylogeny of the genus Mycobacterium.</title>
        <authorList>
            <person name="Tarcisio F."/>
            <person name="Conor M."/>
            <person name="Antonella G."/>
            <person name="Elisabetta G."/>
            <person name="Giulia F.S."/>
            <person name="Sara T."/>
            <person name="Anna F."/>
            <person name="Clotilde B."/>
            <person name="Roberto B."/>
            <person name="Veronica D.S."/>
            <person name="Fabio R."/>
            <person name="Monica P."/>
            <person name="Olivier J."/>
            <person name="Enrico T."/>
            <person name="Nicola S."/>
        </authorList>
    </citation>
    <scope>NUCLEOTIDE SEQUENCE [LARGE SCALE GENOMIC DNA]</scope>
    <source>
        <strain evidence="10 11">DSM 43505</strain>
    </source>
</reference>
<feature type="transmembrane region" description="Helical" evidence="8">
    <location>
        <begin position="106"/>
        <end position="124"/>
    </location>
</feature>
<dbReference type="InterPro" id="IPR017825">
    <property type="entry name" value="Lycopene_cyclase_dom"/>
</dbReference>
<feature type="domain" description="Lycopene cyclase" evidence="9">
    <location>
        <begin position="128"/>
        <end position="220"/>
    </location>
</feature>
<evidence type="ECO:0000256" key="4">
    <source>
        <dbReference type="ARBA" id="ARBA00022746"/>
    </source>
</evidence>
<keyword evidence="6 8" id="KW-0472">Membrane</keyword>
<keyword evidence="3 8" id="KW-0812">Transmembrane</keyword>
<keyword evidence="4" id="KW-0125">Carotenoid biosynthesis</keyword>
<dbReference type="Pfam" id="PF18916">
    <property type="entry name" value="Lycopene_cyc"/>
    <property type="match status" value="1"/>
</dbReference>
<evidence type="ECO:0000256" key="8">
    <source>
        <dbReference type="SAM" id="Phobius"/>
    </source>
</evidence>
<dbReference type="Proteomes" id="UP000193738">
    <property type="component" value="Unassembled WGS sequence"/>
</dbReference>
<dbReference type="EMBL" id="LQOX01000115">
    <property type="protein sequence ID" value="ORV66832.1"/>
    <property type="molecule type" value="Genomic_DNA"/>
</dbReference>
<keyword evidence="11" id="KW-1185">Reference proteome</keyword>
<feature type="transmembrane region" description="Helical" evidence="8">
    <location>
        <begin position="203"/>
        <end position="221"/>
    </location>
</feature>
<evidence type="ECO:0000256" key="5">
    <source>
        <dbReference type="ARBA" id="ARBA00022989"/>
    </source>
</evidence>
<keyword evidence="5 8" id="KW-1133">Transmembrane helix</keyword>
<evidence type="ECO:0000256" key="7">
    <source>
        <dbReference type="ARBA" id="ARBA00023235"/>
    </source>
</evidence>
<evidence type="ECO:0000313" key="10">
    <source>
        <dbReference type="EMBL" id="ORV66832.1"/>
    </source>
</evidence>
<dbReference type="RefSeq" id="WP_051508149.1">
    <property type="nucleotide sequence ID" value="NZ_LQOX01000115.1"/>
</dbReference>
<feature type="transmembrane region" description="Helical" evidence="8">
    <location>
        <begin position="130"/>
        <end position="148"/>
    </location>
</feature>
<evidence type="ECO:0000256" key="3">
    <source>
        <dbReference type="ARBA" id="ARBA00022692"/>
    </source>
</evidence>
<dbReference type="GO" id="GO:0016117">
    <property type="term" value="P:carotenoid biosynthetic process"/>
    <property type="evidence" value="ECO:0007669"/>
    <property type="project" value="UniProtKB-KW"/>
</dbReference>
<comment type="caution">
    <text evidence="10">The sequence shown here is derived from an EMBL/GenBank/DDBJ whole genome shotgun (WGS) entry which is preliminary data.</text>
</comment>
<dbReference type="GO" id="GO:0016872">
    <property type="term" value="F:intramolecular lyase activity"/>
    <property type="evidence" value="ECO:0007669"/>
    <property type="project" value="InterPro"/>
</dbReference>
<feature type="transmembrane region" description="Helical" evidence="8">
    <location>
        <begin position="30"/>
        <end position="53"/>
    </location>
</feature>
<accession>A0A1X1VCN2</accession>
<feature type="transmembrane region" description="Helical" evidence="8">
    <location>
        <begin position="155"/>
        <end position="177"/>
    </location>
</feature>
<evidence type="ECO:0000259" key="9">
    <source>
        <dbReference type="Pfam" id="PF18916"/>
    </source>
</evidence>
<evidence type="ECO:0000256" key="2">
    <source>
        <dbReference type="ARBA" id="ARBA00004829"/>
    </source>
</evidence>
<evidence type="ECO:0000256" key="1">
    <source>
        <dbReference type="ARBA" id="ARBA00004141"/>
    </source>
</evidence>
<sequence>MNCAYLIGVAGLMLIWLAFWIRADSGRRMTMLRVSGITALTGLAEPLFLSAYWNPPSLFDLNDRLGVDIESVAFSFAAGGMIAAIYTGLRARSRKSLRQPRWGRPVQIVALVIPIPVFVALVATTNVNPIYITIIALSAGVTATCACWPARIPMICAAGFLFMGLYFGCFVTFTAVYPDYLSRVWNLPALSGVMVVGVPVEELLFALSYGFMYSGVAEYFANYK</sequence>
<name>A0A1X1VCN2_MYCGS</name>
<protein>
    <recommendedName>
        <fullName evidence="9">Lycopene cyclase domain-containing protein</fullName>
    </recommendedName>
</protein>
<feature type="transmembrane region" description="Helical" evidence="8">
    <location>
        <begin position="6"/>
        <end position="23"/>
    </location>
</feature>
<dbReference type="AlphaFoldDB" id="A0A1X1VCN2"/>
<proteinExistence type="predicted"/>
<evidence type="ECO:0000313" key="11">
    <source>
        <dbReference type="Proteomes" id="UP000193738"/>
    </source>
</evidence>
<comment type="pathway">
    <text evidence="2">Carotenoid biosynthesis.</text>
</comment>
<organism evidence="10 11">
    <name type="scientific">Mycobacterium gastri</name>
    <dbReference type="NCBI Taxonomy" id="1777"/>
    <lineage>
        <taxon>Bacteria</taxon>
        <taxon>Bacillati</taxon>
        <taxon>Actinomycetota</taxon>
        <taxon>Actinomycetes</taxon>
        <taxon>Mycobacteriales</taxon>
        <taxon>Mycobacteriaceae</taxon>
        <taxon>Mycobacterium</taxon>
    </lineage>
</organism>
<dbReference type="GO" id="GO:0045436">
    <property type="term" value="F:lycopene beta cyclase activity"/>
    <property type="evidence" value="ECO:0007669"/>
    <property type="project" value="UniProtKB-ARBA"/>
</dbReference>
<feature type="transmembrane region" description="Helical" evidence="8">
    <location>
        <begin position="65"/>
        <end position="86"/>
    </location>
</feature>
<evidence type="ECO:0000256" key="6">
    <source>
        <dbReference type="ARBA" id="ARBA00023136"/>
    </source>
</evidence>
<gene>
    <name evidence="10" type="ORF">AWC07_10250</name>
</gene>
<comment type="subcellular location">
    <subcellularLocation>
        <location evidence="1">Membrane</location>
        <topology evidence="1">Multi-pass membrane protein</topology>
    </subcellularLocation>
</comment>
<dbReference type="GO" id="GO:0016020">
    <property type="term" value="C:membrane"/>
    <property type="evidence" value="ECO:0007669"/>
    <property type="project" value="UniProtKB-SubCell"/>
</dbReference>